<evidence type="ECO:0000256" key="2">
    <source>
        <dbReference type="ARBA" id="ARBA00023027"/>
    </source>
</evidence>
<dbReference type="InterPro" id="IPR036291">
    <property type="entry name" value="NAD(P)-bd_dom_sf"/>
</dbReference>
<dbReference type="EC" id="1.1.1.95" evidence="4"/>
<dbReference type="PANTHER" id="PTHR43333:SF1">
    <property type="entry name" value="D-ISOMER SPECIFIC 2-HYDROXYACID DEHYDROGENASE NAD-BINDING DOMAIN-CONTAINING PROTEIN"/>
    <property type="match status" value="1"/>
</dbReference>
<dbReference type="GO" id="GO:0004617">
    <property type="term" value="F:phosphoglycerate dehydrogenase activity"/>
    <property type="evidence" value="ECO:0007669"/>
    <property type="project" value="UniProtKB-EC"/>
</dbReference>
<dbReference type="InterPro" id="IPR006140">
    <property type="entry name" value="D-isomer_DH_NAD-bd"/>
</dbReference>
<keyword evidence="1 4" id="KW-0560">Oxidoreductase</keyword>
<reference evidence="4 5" key="1">
    <citation type="journal article" date="2004" name="Environ. Microbiol.">
        <title>Phylogeny-function analysis of (meta)genomic libraries: screening for expression of ribosomal RNA genes by large-insert library fluorescent in situ hybridization (LIL-FISH).</title>
        <authorList>
            <person name="Leveau J.H."/>
            <person name="Gerards S."/>
            <person name="de Boer W."/>
            <person name="van Veen J.A."/>
        </authorList>
    </citation>
    <scope>NUCLEOTIDE SEQUENCE [LARGE SCALE GENOMIC DNA]</scope>
    <source>
        <strain evidence="4 5">Ter331</strain>
    </source>
</reference>
<evidence type="ECO:0000313" key="4">
    <source>
        <dbReference type="EMBL" id="AEK60154.1"/>
    </source>
</evidence>
<reference evidence="4 5" key="4">
    <citation type="journal article" date="2010" name="Environ. Microbiol.">
        <title>The bacterial genus Collimonas: mycophagy, weathering and other adaptive solutions to life in oligotrophic soil environments.</title>
        <authorList>
            <person name="Leveau J.H."/>
            <person name="Uroz S."/>
            <person name="de Boer W."/>
        </authorList>
    </citation>
    <scope>NUCLEOTIDE SEQUENCE [LARGE SCALE GENOMIC DNA]</scope>
    <source>
        <strain evidence="4 5">Ter331</strain>
    </source>
</reference>
<gene>
    <name evidence="4" type="ordered locus">CFU_0316</name>
</gene>
<reference evidence="5" key="6">
    <citation type="submission" date="2011-05" db="EMBL/GenBank/DDBJ databases">
        <title>Complete sequence of Collimonas fungivorans Ter331.</title>
        <authorList>
            <person name="Leveau J.H."/>
        </authorList>
    </citation>
    <scope>NUCLEOTIDE SEQUENCE [LARGE SCALE GENOMIC DNA]</scope>
    <source>
        <strain evidence="5">Ter331</strain>
    </source>
</reference>
<reference evidence="4 5" key="2">
    <citation type="journal article" date="2006" name="J. Microbiol. Methods">
        <title>Genomic flank-sequencing of plasposon insertion sites for rapid identification of functional genes.</title>
        <authorList>
            <person name="Leveau J.H."/>
            <person name="Gerards S."/>
            <person name="Fritsche K."/>
            <person name="Zondag G."/>
            <person name="van Veen J.A."/>
        </authorList>
    </citation>
    <scope>NUCLEOTIDE SEQUENCE [LARGE SCALE GENOMIC DNA]</scope>
    <source>
        <strain evidence="4 5">Ter331</strain>
    </source>
</reference>
<dbReference type="GO" id="GO:0051287">
    <property type="term" value="F:NAD binding"/>
    <property type="evidence" value="ECO:0007669"/>
    <property type="project" value="InterPro"/>
</dbReference>
<dbReference type="CDD" id="cd12164">
    <property type="entry name" value="GDH_like_2"/>
    <property type="match status" value="1"/>
</dbReference>
<evidence type="ECO:0000256" key="1">
    <source>
        <dbReference type="ARBA" id="ARBA00023002"/>
    </source>
</evidence>
<evidence type="ECO:0000259" key="3">
    <source>
        <dbReference type="Pfam" id="PF02826"/>
    </source>
</evidence>
<dbReference type="STRING" id="1005048.CFU_0316"/>
<dbReference type="HOGENOM" id="CLU_019796_1_0_4"/>
<keyword evidence="2" id="KW-0520">NAD</keyword>
<protein>
    <submittedName>
        <fullName evidence="4">D-3-phosphoglycerate dehydrogenase</fullName>
        <ecNumber evidence="4">1.1.1.95</ecNumber>
    </submittedName>
</protein>
<keyword evidence="5" id="KW-1185">Reference proteome</keyword>
<dbReference type="Proteomes" id="UP000008392">
    <property type="component" value="Chromosome"/>
</dbReference>
<dbReference type="SUPFAM" id="SSF52283">
    <property type="entry name" value="Formate/glycerate dehydrogenase catalytic domain-like"/>
    <property type="match status" value="1"/>
</dbReference>
<dbReference type="AlphaFoldDB" id="G0A881"/>
<dbReference type="EMBL" id="CP002745">
    <property type="protein sequence ID" value="AEK60154.1"/>
    <property type="molecule type" value="Genomic_DNA"/>
</dbReference>
<dbReference type="eggNOG" id="COG0111">
    <property type="taxonomic scope" value="Bacteria"/>
</dbReference>
<accession>G0A881</accession>
<reference evidence="4 5" key="3">
    <citation type="journal article" date="2008" name="FEMS Microbiol. Ecol.">
        <title>Identification and characterization of genes underlying chitinolysis in Collimonas fungivorans Ter331.</title>
        <authorList>
            <person name="Fritsche K."/>
            <person name="de Boer W."/>
            <person name="Gerards S."/>
            <person name="van den Berg M."/>
            <person name="van Veen J.A."/>
            <person name="Leveau J.H."/>
        </authorList>
    </citation>
    <scope>NUCLEOTIDE SEQUENCE [LARGE SCALE GENOMIC DNA]</scope>
    <source>
        <strain evidence="4 5">Ter331</strain>
    </source>
</reference>
<dbReference type="SUPFAM" id="SSF51735">
    <property type="entry name" value="NAD(P)-binding Rossmann-fold domains"/>
    <property type="match status" value="1"/>
</dbReference>
<name>G0A881_COLFT</name>
<organism evidence="4 5">
    <name type="scientific">Collimonas fungivorans (strain Ter331)</name>
    <dbReference type="NCBI Taxonomy" id="1005048"/>
    <lineage>
        <taxon>Bacteria</taxon>
        <taxon>Pseudomonadati</taxon>
        <taxon>Pseudomonadota</taxon>
        <taxon>Betaproteobacteria</taxon>
        <taxon>Burkholderiales</taxon>
        <taxon>Oxalobacteraceae</taxon>
        <taxon>Collimonas</taxon>
    </lineage>
</organism>
<proteinExistence type="predicted"/>
<dbReference type="Pfam" id="PF02826">
    <property type="entry name" value="2-Hacid_dh_C"/>
    <property type="match status" value="1"/>
</dbReference>
<dbReference type="KEGG" id="cfu:CFU_0316"/>
<dbReference type="PANTHER" id="PTHR43333">
    <property type="entry name" value="2-HACID_DH_C DOMAIN-CONTAINING PROTEIN"/>
    <property type="match status" value="1"/>
</dbReference>
<evidence type="ECO:0000313" key="5">
    <source>
        <dbReference type="Proteomes" id="UP000008392"/>
    </source>
</evidence>
<dbReference type="Gene3D" id="3.40.50.720">
    <property type="entry name" value="NAD(P)-binding Rossmann-like Domain"/>
    <property type="match status" value="2"/>
</dbReference>
<sequence>MAARPMAMRNGESIPSSTRRWADAGANDIMTFLYKADLERGAEWGRLFAQKAPELPFHLWPYEGDPASVRYLAAWTPPEDIARRFPNLEILFSVGAGIDQFDMSGLPPELAVVRMTEPGIAAGMVQYVTHAVLGLHRDSRHYARQQQQQIWQARRVRPASACRIGVLGLGMLGRAVLQQLHGLGFPCAGWSRSPHQIDGVECHSGCDGLDHFLARSDVLICLLPLTDDTRGILCRALFAQLPRGATLINVGRGGHLVEDDLLAALQDGQLSAAVLDVCNTEPLPAGHPFWRRPDIVITPHVASMTQPDGAVDAVLENLRRHRAGMPLLGLIDRRRGY</sequence>
<reference evidence="4 5" key="5">
    <citation type="journal article" date="2011" name="ISME J.">
        <title>Dual transcriptional profiling of a bacterial/fungal confrontation: Collimonas fungivorans versus Aspergillus niger.</title>
        <authorList>
            <person name="Mela F."/>
            <person name="Fritsche K."/>
            <person name="de Boer W."/>
            <person name="van Veen J.A."/>
            <person name="de Graaff L.H."/>
            <person name="van den Berg M."/>
            <person name="Leveau J.H."/>
        </authorList>
    </citation>
    <scope>NUCLEOTIDE SEQUENCE [LARGE SCALE GENOMIC DNA]</scope>
    <source>
        <strain evidence="4 5">Ter331</strain>
    </source>
</reference>
<feature type="domain" description="D-isomer specific 2-hydroxyacid dehydrogenase NAD-binding" evidence="3">
    <location>
        <begin position="131"/>
        <end position="302"/>
    </location>
</feature>